<evidence type="ECO:0000256" key="7">
    <source>
        <dbReference type="ARBA" id="ARBA00023136"/>
    </source>
</evidence>
<evidence type="ECO:0000256" key="2">
    <source>
        <dbReference type="ARBA" id="ARBA00022475"/>
    </source>
</evidence>
<name>A0ABV8RNT2_9SPHN</name>
<accession>A0ABV8RNT2</accession>
<evidence type="ECO:0000256" key="6">
    <source>
        <dbReference type="ARBA" id="ARBA00022989"/>
    </source>
</evidence>
<organism evidence="9 10">
    <name type="scientific">Novosphingobium tardum</name>
    <dbReference type="NCBI Taxonomy" id="1538021"/>
    <lineage>
        <taxon>Bacteria</taxon>
        <taxon>Pseudomonadati</taxon>
        <taxon>Pseudomonadota</taxon>
        <taxon>Alphaproteobacteria</taxon>
        <taxon>Sphingomonadales</taxon>
        <taxon>Sphingomonadaceae</taxon>
        <taxon>Novosphingobium</taxon>
    </lineage>
</organism>
<dbReference type="PANTHER" id="PTHR33908:SF11">
    <property type="entry name" value="MEMBRANE PROTEIN"/>
    <property type="match status" value="1"/>
</dbReference>
<feature type="transmembrane region" description="Helical" evidence="8">
    <location>
        <begin position="345"/>
        <end position="364"/>
    </location>
</feature>
<dbReference type="PANTHER" id="PTHR33908">
    <property type="entry name" value="MANNOSYLTRANSFERASE YKCB-RELATED"/>
    <property type="match status" value="1"/>
</dbReference>
<keyword evidence="4" id="KW-0808">Transferase</keyword>
<feature type="transmembrane region" description="Helical" evidence="8">
    <location>
        <begin position="122"/>
        <end position="141"/>
    </location>
</feature>
<gene>
    <name evidence="9" type="ORF">ACFO0A_06825</name>
</gene>
<keyword evidence="3" id="KW-0328">Glycosyltransferase</keyword>
<proteinExistence type="predicted"/>
<keyword evidence="2" id="KW-1003">Cell membrane</keyword>
<dbReference type="Proteomes" id="UP001595828">
    <property type="component" value="Unassembled WGS sequence"/>
</dbReference>
<keyword evidence="7 8" id="KW-0472">Membrane</keyword>
<evidence type="ECO:0000256" key="4">
    <source>
        <dbReference type="ARBA" id="ARBA00022679"/>
    </source>
</evidence>
<reference evidence="10" key="1">
    <citation type="journal article" date="2019" name="Int. J. Syst. Evol. Microbiol.">
        <title>The Global Catalogue of Microorganisms (GCM) 10K type strain sequencing project: providing services to taxonomists for standard genome sequencing and annotation.</title>
        <authorList>
            <consortium name="The Broad Institute Genomics Platform"/>
            <consortium name="The Broad Institute Genome Sequencing Center for Infectious Disease"/>
            <person name="Wu L."/>
            <person name="Ma J."/>
        </authorList>
    </citation>
    <scope>NUCLEOTIDE SEQUENCE [LARGE SCALE GENOMIC DNA]</scope>
    <source>
        <strain evidence="10">CGMCC 1.12989</strain>
    </source>
</reference>
<feature type="transmembrane region" description="Helical" evidence="8">
    <location>
        <begin position="94"/>
        <end position="115"/>
    </location>
</feature>
<evidence type="ECO:0008006" key="11">
    <source>
        <dbReference type="Google" id="ProtNLM"/>
    </source>
</evidence>
<keyword evidence="10" id="KW-1185">Reference proteome</keyword>
<evidence type="ECO:0000256" key="3">
    <source>
        <dbReference type="ARBA" id="ARBA00022676"/>
    </source>
</evidence>
<protein>
    <recommendedName>
        <fullName evidence="11">Glycosyltransferase RgtA/B/C/D-like domain-containing protein</fullName>
    </recommendedName>
</protein>
<comment type="subcellular location">
    <subcellularLocation>
        <location evidence="1">Cell membrane</location>
        <topology evidence="1">Multi-pass membrane protein</topology>
    </subcellularLocation>
</comment>
<keyword evidence="6 8" id="KW-1133">Transmembrane helix</keyword>
<dbReference type="EMBL" id="JBHSDR010000004">
    <property type="protein sequence ID" value="MFC4294773.1"/>
    <property type="molecule type" value="Genomic_DNA"/>
</dbReference>
<dbReference type="RefSeq" id="WP_379538261.1">
    <property type="nucleotide sequence ID" value="NZ_JBHSDR010000004.1"/>
</dbReference>
<feature type="transmembrane region" description="Helical" evidence="8">
    <location>
        <begin position="25"/>
        <end position="43"/>
    </location>
</feature>
<keyword evidence="5 8" id="KW-0812">Transmembrane</keyword>
<feature type="transmembrane region" description="Helical" evidence="8">
    <location>
        <begin position="301"/>
        <end position="325"/>
    </location>
</feature>
<evidence type="ECO:0000313" key="10">
    <source>
        <dbReference type="Proteomes" id="UP001595828"/>
    </source>
</evidence>
<feature type="transmembrane region" description="Helical" evidence="8">
    <location>
        <begin position="175"/>
        <end position="200"/>
    </location>
</feature>
<dbReference type="InterPro" id="IPR050297">
    <property type="entry name" value="LipidA_mod_glycosyltrf_83"/>
</dbReference>
<comment type="caution">
    <text evidence="9">The sequence shown here is derived from an EMBL/GenBank/DDBJ whole genome shotgun (WGS) entry which is preliminary data.</text>
</comment>
<evidence type="ECO:0000313" key="9">
    <source>
        <dbReference type="EMBL" id="MFC4294773.1"/>
    </source>
</evidence>
<evidence type="ECO:0000256" key="5">
    <source>
        <dbReference type="ARBA" id="ARBA00022692"/>
    </source>
</evidence>
<feature type="transmembrane region" description="Helical" evidence="8">
    <location>
        <begin position="212"/>
        <end position="232"/>
    </location>
</feature>
<evidence type="ECO:0000256" key="8">
    <source>
        <dbReference type="SAM" id="Phobius"/>
    </source>
</evidence>
<feature type="transmembrane region" description="Helical" evidence="8">
    <location>
        <begin position="147"/>
        <end position="163"/>
    </location>
</feature>
<evidence type="ECO:0000256" key="1">
    <source>
        <dbReference type="ARBA" id="ARBA00004651"/>
    </source>
</evidence>
<sequence length="559" mass="60271">MTSSAQVAPPAGQSERPLGLTRAEIWIAAAIFTILALQIPLLSQRAINWDEFFHYSEVEDLVRGTLSNPLQTIHTRLFRWTVALPGSSIDHIVLIRWFMLACEWFVAVAVGGMAARFTDRQSGLLCALLYVATGFVIQHGFSYRADPVAAALLMGSLWLLLASRLSAWSTAASGVLLGLAAIVTIKFVLYFPAFAGVAWLRWNESGRSWATAWRIAGILAAAATSFAAAYLWHAHGLGTAGGSHAQGMAKRSAETMFFIGIPPYIHFAGKAALTAPLQTVMVALTPLAIARSALSRDAKLALAGLFLPIAALAFYLNTLPYFYVFMLPPVMVAASAAVPWALQRLGVTTTLIVVVGCALAVRAVEPSGVIDRQRQIVDAAHRIFPQPVAYFDIDGFIGDFPKANGFLTAWGFELYRAGGSPAIRETMERMPVPLLVDDQDIFAQAIAGGRTEGWFLPRDVAALRENYVRFWGPLWLAGKRIPSGAEATSIDVLVPGAYTVHGGQITLDGVGYTAGDIPDLARGKHLVGAARAVPVTLVWGRRLAKPDSDPPPSPYFTIF</sequence>